<sequence length="71" mass="8032">MEREREVQTPLLLFPCILPHSSRPVSEKDAIRVHKSLIILVARRDGDGRDGGKEGQGREEQGEVRRGREGQ</sequence>
<accession>A0A5B7HXW8</accession>
<evidence type="ECO:0000313" key="3">
    <source>
        <dbReference type="Proteomes" id="UP000324222"/>
    </source>
</evidence>
<proteinExistence type="predicted"/>
<comment type="caution">
    <text evidence="2">The sequence shown here is derived from an EMBL/GenBank/DDBJ whole genome shotgun (WGS) entry which is preliminary data.</text>
</comment>
<dbReference type="EMBL" id="VSRR010036950">
    <property type="protein sequence ID" value="MPC73518.1"/>
    <property type="molecule type" value="Genomic_DNA"/>
</dbReference>
<organism evidence="2 3">
    <name type="scientific">Portunus trituberculatus</name>
    <name type="common">Swimming crab</name>
    <name type="synonym">Neptunus trituberculatus</name>
    <dbReference type="NCBI Taxonomy" id="210409"/>
    <lineage>
        <taxon>Eukaryota</taxon>
        <taxon>Metazoa</taxon>
        <taxon>Ecdysozoa</taxon>
        <taxon>Arthropoda</taxon>
        <taxon>Crustacea</taxon>
        <taxon>Multicrustacea</taxon>
        <taxon>Malacostraca</taxon>
        <taxon>Eumalacostraca</taxon>
        <taxon>Eucarida</taxon>
        <taxon>Decapoda</taxon>
        <taxon>Pleocyemata</taxon>
        <taxon>Brachyura</taxon>
        <taxon>Eubrachyura</taxon>
        <taxon>Portunoidea</taxon>
        <taxon>Portunidae</taxon>
        <taxon>Portuninae</taxon>
        <taxon>Portunus</taxon>
    </lineage>
</organism>
<dbReference type="AlphaFoldDB" id="A0A5B7HXW8"/>
<feature type="region of interest" description="Disordered" evidence="1">
    <location>
        <begin position="43"/>
        <end position="71"/>
    </location>
</feature>
<gene>
    <name evidence="2" type="ORF">E2C01_067850</name>
</gene>
<evidence type="ECO:0000256" key="1">
    <source>
        <dbReference type="SAM" id="MobiDB-lite"/>
    </source>
</evidence>
<dbReference type="Proteomes" id="UP000324222">
    <property type="component" value="Unassembled WGS sequence"/>
</dbReference>
<keyword evidence="3" id="KW-1185">Reference proteome</keyword>
<name>A0A5B7HXW8_PORTR</name>
<reference evidence="2 3" key="1">
    <citation type="submission" date="2019-05" db="EMBL/GenBank/DDBJ databases">
        <title>Another draft genome of Portunus trituberculatus and its Hox gene families provides insights of decapod evolution.</title>
        <authorList>
            <person name="Jeong J.-H."/>
            <person name="Song I."/>
            <person name="Kim S."/>
            <person name="Choi T."/>
            <person name="Kim D."/>
            <person name="Ryu S."/>
            <person name="Kim W."/>
        </authorList>
    </citation>
    <scope>NUCLEOTIDE SEQUENCE [LARGE SCALE GENOMIC DNA]</scope>
    <source>
        <tissue evidence="2">Muscle</tissue>
    </source>
</reference>
<protein>
    <submittedName>
        <fullName evidence="2">Uncharacterized protein</fullName>
    </submittedName>
</protein>
<evidence type="ECO:0000313" key="2">
    <source>
        <dbReference type="EMBL" id="MPC73518.1"/>
    </source>
</evidence>